<accession>A0A9R1UX38</accession>
<dbReference type="PANTHER" id="PTHR31973">
    <property type="entry name" value="POLYPROTEIN, PUTATIVE-RELATED"/>
    <property type="match status" value="1"/>
</dbReference>
<reference evidence="1 2" key="1">
    <citation type="journal article" date="2017" name="Nat. Commun.">
        <title>Genome assembly with in vitro proximity ligation data and whole-genome triplication in lettuce.</title>
        <authorList>
            <person name="Reyes-Chin-Wo S."/>
            <person name="Wang Z."/>
            <person name="Yang X."/>
            <person name="Kozik A."/>
            <person name="Arikit S."/>
            <person name="Song C."/>
            <person name="Xia L."/>
            <person name="Froenicke L."/>
            <person name="Lavelle D.O."/>
            <person name="Truco M.J."/>
            <person name="Xia R."/>
            <person name="Zhu S."/>
            <person name="Xu C."/>
            <person name="Xu H."/>
            <person name="Xu X."/>
            <person name="Cox K."/>
            <person name="Korf I."/>
            <person name="Meyers B.C."/>
            <person name="Michelmore R.W."/>
        </authorList>
    </citation>
    <scope>NUCLEOTIDE SEQUENCE [LARGE SCALE GENOMIC DNA]</scope>
    <source>
        <strain evidence="2">cv. Salinas</strain>
        <tissue evidence="1">Seedlings</tissue>
    </source>
</reference>
<sequence>MVGLLEDVKDILSHVEHRQCARHIYVNFRKAYTRLEFKRLLWDSTMSGVEVYFKKCMGEIKKLSPGAYEYLMSKQPRTWCRAYFTPRFTCEVVENGI</sequence>
<evidence type="ECO:0000313" key="2">
    <source>
        <dbReference type="Proteomes" id="UP000235145"/>
    </source>
</evidence>
<protein>
    <recommendedName>
        <fullName evidence="3">MULE transposase domain-containing protein</fullName>
    </recommendedName>
</protein>
<evidence type="ECO:0008006" key="3">
    <source>
        <dbReference type="Google" id="ProtNLM"/>
    </source>
</evidence>
<dbReference type="AlphaFoldDB" id="A0A9R1UX38"/>
<dbReference type="Proteomes" id="UP000235145">
    <property type="component" value="Unassembled WGS sequence"/>
</dbReference>
<dbReference type="EMBL" id="NBSK02000008">
    <property type="protein sequence ID" value="KAJ0194423.1"/>
    <property type="molecule type" value="Genomic_DNA"/>
</dbReference>
<name>A0A9R1UX38_LACSA</name>
<keyword evidence="2" id="KW-1185">Reference proteome</keyword>
<evidence type="ECO:0000313" key="1">
    <source>
        <dbReference type="EMBL" id="KAJ0194423.1"/>
    </source>
</evidence>
<proteinExistence type="predicted"/>
<organism evidence="1 2">
    <name type="scientific">Lactuca sativa</name>
    <name type="common">Garden lettuce</name>
    <dbReference type="NCBI Taxonomy" id="4236"/>
    <lineage>
        <taxon>Eukaryota</taxon>
        <taxon>Viridiplantae</taxon>
        <taxon>Streptophyta</taxon>
        <taxon>Embryophyta</taxon>
        <taxon>Tracheophyta</taxon>
        <taxon>Spermatophyta</taxon>
        <taxon>Magnoliopsida</taxon>
        <taxon>eudicotyledons</taxon>
        <taxon>Gunneridae</taxon>
        <taxon>Pentapetalae</taxon>
        <taxon>asterids</taxon>
        <taxon>campanulids</taxon>
        <taxon>Asterales</taxon>
        <taxon>Asteraceae</taxon>
        <taxon>Cichorioideae</taxon>
        <taxon>Cichorieae</taxon>
        <taxon>Lactucinae</taxon>
        <taxon>Lactuca</taxon>
    </lineage>
</organism>
<gene>
    <name evidence="1" type="ORF">LSAT_V11C800429290</name>
</gene>
<dbReference type="PANTHER" id="PTHR31973:SF187">
    <property type="entry name" value="MUTATOR TRANSPOSASE MUDRA PROTEIN"/>
    <property type="match status" value="1"/>
</dbReference>
<comment type="caution">
    <text evidence="1">The sequence shown here is derived from an EMBL/GenBank/DDBJ whole genome shotgun (WGS) entry which is preliminary data.</text>
</comment>